<keyword evidence="2" id="KW-1185">Reference proteome</keyword>
<proteinExistence type="predicted"/>
<dbReference type="AlphaFoldDB" id="A0A9N9DNZ2"/>
<sequence length="65" mass="7669">MLGREMKWILIWHGSKASTEGQITHTRDTLTRGIRPLIYNKFIGQEKEQNRKFSFSLVIIHPFLV</sequence>
<organism evidence="1 2">
    <name type="scientific">Dentiscutata erythropus</name>
    <dbReference type="NCBI Taxonomy" id="1348616"/>
    <lineage>
        <taxon>Eukaryota</taxon>
        <taxon>Fungi</taxon>
        <taxon>Fungi incertae sedis</taxon>
        <taxon>Mucoromycota</taxon>
        <taxon>Glomeromycotina</taxon>
        <taxon>Glomeromycetes</taxon>
        <taxon>Diversisporales</taxon>
        <taxon>Gigasporaceae</taxon>
        <taxon>Dentiscutata</taxon>
    </lineage>
</organism>
<evidence type="ECO:0000313" key="2">
    <source>
        <dbReference type="Proteomes" id="UP000789405"/>
    </source>
</evidence>
<gene>
    <name evidence="1" type="ORF">DERYTH_LOCUS9893</name>
</gene>
<protein>
    <submittedName>
        <fullName evidence="1">24141_t:CDS:1</fullName>
    </submittedName>
</protein>
<evidence type="ECO:0000313" key="1">
    <source>
        <dbReference type="EMBL" id="CAG8645493.1"/>
    </source>
</evidence>
<comment type="caution">
    <text evidence="1">The sequence shown here is derived from an EMBL/GenBank/DDBJ whole genome shotgun (WGS) entry which is preliminary data.</text>
</comment>
<dbReference type="Proteomes" id="UP000789405">
    <property type="component" value="Unassembled WGS sequence"/>
</dbReference>
<reference evidence="1" key="1">
    <citation type="submission" date="2021-06" db="EMBL/GenBank/DDBJ databases">
        <authorList>
            <person name="Kallberg Y."/>
            <person name="Tangrot J."/>
            <person name="Rosling A."/>
        </authorList>
    </citation>
    <scope>NUCLEOTIDE SEQUENCE</scope>
    <source>
        <strain evidence="1">MA453B</strain>
    </source>
</reference>
<name>A0A9N9DNZ2_9GLOM</name>
<dbReference type="EMBL" id="CAJVPY010005548">
    <property type="protein sequence ID" value="CAG8645493.1"/>
    <property type="molecule type" value="Genomic_DNA"/>
</dbReference>
<accession>A0A9N9DNZ2</accession>